<sequence length="319" mass="34879">MAVPGRGRGFGTGPRAWEARIDGGAAARAAMAWEPRTEGGATARAPRAARLWEPRAEGGARSEGSFSFGEFAAVLGGLGTAAPTPPAAPAPPPLRLLHELWQQDPSPSELRKGKLRPGRLRLAARPHRRLGPTGKEVHDMKRLREAANTNDIDTAQQLLDDGVDPRAIDDKGRTALHFAACSGSDQIVQLLLDHGADPDHRDGLGNTALHLAACTNHVPVITTLLRRGARVDVLDRAGRTPLHLAKSKLNILQEGHPQCLEAVRMEVKQIIQMLKEYLERLGQHEQRLRLDDLCNRLQMTSTKEQSFYSLFPRVCPLIQ</sequence>
<reference evidence="13 14" key="1">
    <citation type="journal article" date="2007" name="Nature">
        <title>Genome of the marsupial Monodelphis domestica reveals innovation in non-coding sequences.</title>
        <authorList>
            <person name="Mikkelsen T.S."/>
            <person name="Wakefield M.J."/>
            <person name="Aken B."/>
            <person name="Amemiya C.T."/>
            <person name="Chang J.L."/>
            <person name="Duke S."/>
            <person name="Garber M."/>
            <person name="Gentles A.J."/>
            <person name="Goodstadt L."/>
            <person name="Heger A."/>
            <person name="Jurka J."/>
            <person name="Kamal M."/>
            <person name="Mauceli E."/>
            <person name="Searle S.M."/>
            <person name="Sharpe T."/>
            <person name="Baker M.L."/>
            <person name="Batzer M.A."/>
            <person name="Benos P.V."/>
            <person name="Belov K."/>
            <person name="Clamp M."/>
            <person name="Cook A."/>
            <person name="Cuff J."/>
            <person name="Das R."/>
            <person name="Davidow L."/>
            <person name="Deakin J.E."/>
            <person name="Fazzari M.J."/>
            <person name="Glass J.L."/>
            <person name="Grabherr M."/>
            <person name="Greally J.M."/>
            <person name="Gu W."/>
            <person name="Hore T.A."/>
            <person name="Huttley G.A."/>
            <person name="Kleber M."/>
            <person name="Jirtle R.L."/>
            <person name="Koina E."/>
            <person name="Lee J.T."/>
            <person name="Mahony S."/>
            <person name="Marra M.A."/>
            <person name="Miller R.D."/>
            <person name="Nicholls R.D."/>
            <person name="Oda M."/>
            <person name="Papenfuss A.T."/>
            <person name="Parra Z.E."/>
            <person name="Pollock D.D."/>
            <person name="Ray D.A."/>
            <person name="Schein J.E."/>
            <person name="Speed T.P."/>
            <person name="Thompson K."/>
            <person name="VandeBerg J.L."/>
            <person name="Wade C.M."/>
            <person name="Walker J.A."/>
            <person name="Waters P.D."/>
            <person name="Webber C."/>
            <person name="Weidman J.R."/>
            <person name="Xie X."/>
            <person name="Zody M.C."/>
            <person name="Baldwin J."/>
            <person name="Abdouelleil A."/>
            <person name="Abdulkadir J."/>
            <person name="Abebe A."/>
            <person name="Abera B."/>
            <person name="Abreu J."/>
            <person name="Acer S.C."/>
            <person name="Aftuck L."/>
            <person name="Alexander A."/>
            <person name="An P."/>
            <person name="Anderson E."/>
            <person name="Anderson S."/>
            <person name="Arachi H."/>
            <person name="Azer M."/>
            <person name="Bachantsang P."/>
            <person name="Barry A."/>
            <person name="Bayul T."/>
            <person name="Berlin A."/>
            <person name="Bessette D."/>
            <person name="Bloom T."/>
            <person name="Bloom T."/>
            <person name="Boguslavskiy L."/>
            <person name="Bonnet C."/>
            <person name="Boukhgalter B."/>
            <person name="Bourzgui I."/>
            <person name="Brown A."/>
            <person name="Cahill P."/>
            <person name="Channer S."/>
            <person name="Cheshatsang Y."/>
            <person name="Chuda L."/>
            <person name="Citroen M."/>
            <person name="Collymore A."/>
            <person name="Cooke P."/>
            <person name="Costello M."/>
            <person name="D'Aco K."/>
            <person name="Daza R."/>
            <person name="De Haan G."/>
            <person name="DeGray S."/>
            <person name="DeMaso C."/>
            <person name="Dhargay N."/>
            <person name="Dooley K."/>
            <person name="Dooley E."/>
            <person name="Doricent M."/>
            <person name="Dorje P."/>
            <person name="Dorjee K."/>
            <person name="Dupes A."/>
            <person name="Elong R."/>
            <person name="Falk J."/>
            <person name="Farina A."/>
            <person name="Faro S."/>
            <person name="Ferguson D."/>
            <person name="Fisher S."/>
            <person name="Foley C.D."/>
            <person name="Franke A."/>
            <person name="Friedrich D."/>
            <person name="Gadbois L."/>
            <person name="Gearin G."/>
            <person name="Gearin C.R."/>
            <person name="Giannoukos G."/>
            <person name="Goode T."/>
            <person name="Graham J."/>
            <person name="Grandbois E."/>
            <person name="Grewal S."/>
            <person name="Gyaltsen K."/>
            <person name="Hafez N."/>
            <person name="Hagos B."/>
            <person name="Hall J."/>
            <person name="Henson C."/>
            <person name="Hollinger A."/>
            <person name="Honan T."/>
            <person name="Huard M.D."/>
            <person name="Hughes L."/>
            <person name="Hurhula B."/>
            <person name="Husby M.E."/>
            <person name="Kamat A."/>
            <person name="Kanga B."/>
            <person name="Kashin S."/>
            <person name="Khazanovich D."/>
            <person name="Kisner P."/>
            <person name="Lance K."/>
            <person name="Lara M."/>
            <person name="Lee W."/>
            <person name="Lennon N."/>
            <person name="Letendre F."/>
            <person name="LeVine R."/>
            <person name="Lipovsky A."/>
            <person name="Liu X."/>
            <person name="Liu J."/>
            <person name="Liu S."/>
            <person name="Lokyitsang T."/>
            <person name="Lokyitsang Y."/>
            <person name="Lubonja R."/>
            <person name="Lui A."/>
            <person name="MacDonald P."/>
            <person name="Magnisalis V."/>
            <person name="Maru K."/>
            <person name="Matthews C."/>
            <person name="McCusker W."/>
            <person name="McDonough S."/>
            <person name="Mehta T."/>
            <person name="Meldrim J."/>
            <person name="Meneus L."/>
            <person name="Mihai O."/>
            <person name="Mihalev A."/>
            <person name="Mihova T."/>
            <person name="Mittelman R."/>
            <person name="Mlenga V."/>
            <person name="Montmayeur A."/>
            <person name="Mulrain L."/>
            <person name="Navidi A."/>
            <person name="Naylor J."/>
            <person name="Negash T."/>
            <person name="Nguyen T."/>
            <person name="Nguyen N."/>
            <person name="Nicol R."/>
            <person name="Norbu C."/>
            <person name="Norbu N."/>
            <person name="Novod N."/>
            <person name="O'Neill B."/>
            <person name="Osman S."/>
            <person name="Markiewicz E."/>
            <person name="Oyono O.L."/>
            <person name="Patti C."/>
            <person name="Phunkhang P."/>
            <person name="Pierre F."/>
            <person name="Priest M."/>
            <person name="Raghuraman S."/>
            <person name="Rege F."/>
            <person name="Reyes R."/>
            <person name="Rise C."/>
            <person name="Rogov P."/>
            <person name="Ross K."/>
            <person name="Ryan E."/>
            <person name="Settipalli S."/>
            <person name="Shea T."/>
            <person name="Sherpa N."/>
            <person name="Shi L."/>
            <person name="Shih D."/>
            <person name="Sparrow T."/>
            <person name="Spaulding J."/>
            <person name="Stalker J."/>
            <person name="Stange-Thomann N."/>
            <person name="Stavropoulos S."/>
            <person name="Stone C."/>
            <person name="Strader C."/>
            <person name="Tesfaye S."/>
            <person name="Thomson T."/>
            <person name="Thoulutsang Y."/>
            <person name="Thoulutsang D."/>
            <person name="Topham K."/>
            <person name="Topping I."/>
            <person name="Tsamla T."/>
            <person name="Vassiliev H."/>
            <person name="Vo A."/>
            <person name="Wangchuk T."/>
            <person name="Wangdi T."/>
            <person name="Weiand M."/>
            <person name="Wilkinson J."/>
            <person name="Wilson A."/>
            <person name="Yadav S."/>
            <person name="Young G."/>
            <person name="Yu Q."/>
            <person name="Zembek L."/>
            <person name="Zhong D."/>
            <person name="Zimmer A."/>
            <person name="Zwirko Z."/>
            <person name="Jaffe D.B."/>
            <person name="Alvarez P."/>
            <person name="Brockman W."/>
            <person name="Butler J."/>
            <person name="Chin C."/>
            <person name="Gnerre S."/>
            <person name="MacCallum I."/>
            <person name="Graves J.A."/>
            <person name="Ponting C.P."/>
            <person name="Breen M."/>
            <person name="Samollow P.B."/>
            <person name="Lander E.S."/>
            <person name="Lindblad-Toh K."/>
        </authorList>
    </citation>
    <scope>NUCLEOTIDE SEQUENCE [LARGE SCALE GENOMIC DNA]</scope>
</reference>
<organism evidence="13 14">
    <name type="scientific">Monodelphis domestica</name>
    <name type="common">Gray short-tailed opossum</name>
    <dbReference type="NCBI Taxonomy" id="13616"/>
    <lineage>
        <taxon>Eukaryota</taxon>
        <taxon>Metazoa</taxon>
        <taxon>Chordata</taxon>
        <taxon>Craniata</taxon>
        <taxon>Vertebrata</taxon>
        <taxon>Euteleostomi</taxon>
        <taxon>Mammalia</taxon>
        <taxon>Metatheria</taxon>
        <taxon>Didelphimorphia</taxon>
        <taxon>Didelphidae</taxon>
        <taxon>Monodelphis</taxon>
    </lineage>
</organism>
<evidence type="ECO:0000256" key="5">
    <source>
        <dbReference type="ARBA" id="ARBA00022737"/>
    </source>
</evidence>
<comment type="subunit">
    <text evidence="10">Interacts (via ankyrin repeat region) with LYN (via SH3-domain) in an activation-independent status of LYN. Forms a multiprotein complex with LYN and HCLS1. Interacts with TSN2, VAV1, DBNL and LASP1.</text>
</comment>
<dbReference type="PROSITE" id="PS50088">
    <property type="entry name" value="ANK_REPEAT"/>
    <property type="match status" value="2"/>
</dbReference>
<evidence type="ECO:0000313" key="14">
    <source>
        <dbReference type="Proteomes" id="UP000002280"/>
    </source>
</evidence>
<dbReference type="KEGG" id="mdo:100012228"/>
<dbReference type="Bgee" id="ENSMODG00000027962">
    <property type="expression patterns" value="Expressed in cerebellum and 17 other cell types or tissues"/>
</dbReference>
<comment type="subcellular location">
    <subcellularLocation>
        <location evidence="3">Cytoplasm</location>
    </subcellularLocation>
    <subcellularLocation>
        <location evidence="2">Midbody</location>
    </subcellularLocation>
    <subcellularLocation>
        <location evidence="1">Nucleus</location>
    </subcellularLocation>
</comment>
<evidence type="ECO:0000256" key="10">
    <source>
        <dbReference type="ARBA" id="ARBA00065367"/>
    </source>
</evidence>
<feature type="repeat" description="ANK" evidence="11">
    <location>
        <begin position="204"/>
        <end position="236"/>
    </location>
</feature>
<dbReference type="PANTHER" id="PTHR24197:SF44">
    <property type="entry name" value="ANKYRIN REPEAT DOMAIN-CONTAINING PROTEIN 54"/>
    <property type="match status" value="1"/>
</dbReference>
<dbReference type="Gene3D" id="1.25.40.20">
    <property type="entry name" value="Ankyrin repeat-containing domain"/>
    <property type="match status" value="2"/>
</dbReference>
<evidence type="ECO:0000256" key="9">
    <source>
        <dbReference type="ARBA" id="ARBA00039237"/>
    </source>
</evidence>
<keyword evidence="5" id="KW-0677">Repeat</keyword>
<dbReference type="GeneTree" id="ENSGT00940000157805"/>
<keyword evidence="6 11" id="KW-0040">ANK repeat</keyword>
<dbReference type="FunFam" id="1.25.40.20:FF:000108">
    <property type="entry name" value="Ankyrin repeat domain-containing protein 54"/>
    <property type="match status" value="1"/>
</dbReference>
<dbReference type="STRING" id="13616.ENSMODP00000039204"/>
<evidence type="ECO:0000256" key="1">
    <source>
        <dbReference type="ARBA" id="ARBA00004123"/>
    </source>
</evidence>
<evidence type="ECO:0000256" key="3">
    <source>
        <dbReference type="ARBA" id="ARBA00004496"/>
    </source>
</evidence>
<dbReference type="SUPFAM" id="SSF48403">
    <property type="entry name" value="Ankyrin repeat"/>
    <property type="match status" value="1"/>
</dbReference>
<dbReference type="GO" id="GO:0005634">
    <property type="term" value="C:nucleus"/>
    <property type="evidence" value="ECO:0000318"/>
    <property type="project" value="GO_Central"/>
</dbReference>
<accession>K7E0A3</accession>
<dbReference type="InterPro" id="IPR036770">
    <property type="entry name" value="Ankyrin_rpt-contain_sf"/>
</dbReference>
<name>K7E0A3_MONDO</name>
<dbReference type="GeneID" id="100012228"/>
<dbReference type="eggNOG" id="KOG0504">
    <property type="taxonomic scope" value="Eukaryota"/>
</dbReference>
<evidence type="ECO:0000313" key="13">
    <source>
        <dbReference type="Ensembl" id="ENSMODP00000039204.1"/>
    </source>
</evidence>
<evidence type="ECO:0000256" key="6">
    <source>
        <dbReference type="ARBA" id="ARBA00023043"/>
    </source>
</evidence>
<evidence type="ECO:0000256" key="2">
    <source>
        <dbReference type="ARBA" id="ARBA00004214"/>
    </source>
</evidence>
<dbReference type="PANTHER" id="PTHR24197">
    <property type="entry name" value="ANKYRIN REPEAT DOMAIN-CONTAINING PROTEIN 61"/>
    <property type="match status" value="1"/>
</dbReference>
<gene>
    <name evidence="13" type="primary">LOC100012228</name>
</gene>
<keyword evidence="14" id="KW-1185">Reference proteome</keyword>
<dbReference type="InterPro" id="IPR002110">
    <property type="entry name" value="Ankyrin_rpt"/>
</dbReference>
<keyword evidence="4" id="KW-0963">Cytoplasm</keyword>
<dbReference type="PROSITE" id="PS50297">
    <property type="entry name" value="ANK_REP_REGION"/>
    <property type="match status" value="2"/>
</dbReference>
<reference evidence="13" key="2">
    <citation type="submission" date="2025-08" db="UniProtKB">
        <authorList>
            <consortium name="Ensembl"/>
        </authorList>
    </citation>
    <scope>IDENTIFICATION</scope>
</reference>
<dbReference type="InParanoid" id="K7E0A3"/>
<evidence type="ECO:0000256" key="4">
    <source>
        <dbReference type="ARBA" id="ARBA00022490"/>
    </source>
</evidence>
<dbReference type="Ensembl" id="ENSMODT00000042314.2">
    <property type="protein sequence ID" value="ENSMODP00000039204.1"/>
    <property type="gene ID" value="ENSMODG00000027962.2"/>
</dbReference>
<dbReference type="Proteomes" id="UP000002280">
    <property type="component" value="Chromosome X"/>
</dbReference>
<dbReference type="Pfam" id="PF12796">
    <property type="entry name" value="Ank_2"/>
    <property type="match status" value="1"/>
</dbReference>
<comment type="function">
    <text evidence="8">Plays an important role in regulating intracellular signaling events associated with erythroid terminal differentiation.</text>
</comment>
<evidence type="ECO:0000256" key="12">
    <source>
        <dbReference type="SAM" id="Coils"/>
    </source>
</evidence>
<dbReference type="OrthoDB" id="539213at2759"/>
<keyword evidence="12" id="KW-0175">Coiled coil</keyword>
<dbReference type="GO" id="GO:0019887">
    <property type="term" value="F:protein kinase regulator activity"/>
    <property type="evidence" value="ECO:0000318"/>
    <property type="project" value="GO_Central"/>
</dbReference>
<keyword evidence="7" id="KW-0539">Nucleus</keyword>
<dbReference type="FunFam" id="1.25.40.20:FF:000162">
    <property type="entry name" value="Ankyrin repeat domain-containing protein 54"/>
    <property type="match status" value="1"/>
</dbReference>
<evidence type="ECO:0000256" key="8">
    <source>
        <dbReference type="ARBA" id="ARBA00037385"/>
    </source>
</evidence>
<evidence type="ECO:0000256" key="7">
    <source>
        <dbReference type="ARBA" id="ARBA00023242"/>
    </source>
</evidence>
<proteinExistence type="predicted"/>
<dbReference type="GO" id="GO:0005737">
    <property type="term" value="C:cytoplasm"/>
    <property type="evidence" value="ECO:0000318"/>
    <property type="project" value="GO_Central"/>
</dbReference>
<dbReference type="GO" id="GO:0030496">
    <property type="term" value="C:midbody"/>
    <property type="evidence" value="ECO:0007669"/>
    <property type="project" value="UniProtKB-SubCell"/>
</dbReference>
<dbReference type="GO" id="GO:1902531">
    <property type="term" value="P:regulation of intracellular signal transduction"/>
    <property type="evidence" value="ECO:0000318"/>
    <property type="project" value="GO_Central"/>
</dbReference>
<feature type="repeat" description="ANK" evidence="11">
    <location>
        <begin position="171"/>
        <end position="203"/>
    </location>
</feature>
<dbReference type="HOGENOM" id="CLU_072816_0_0_1"/>
<dbReference type="OMA" id="ETSHAYK"/>
<reference evidence="13" key="3">
    <citation type="submission" date="2025-09" db="UniProtKB">
        <authorList>
            <consortium name="Ensembl"/>
        </authorList>
    </citation>
    <scope>IDENTIFICATION</scope>
</reference>
<protein>
    <recommendedName>
        <fullName evidence="9">Ankyrin repeat domain-containing protein 54</fullName>
    </recommendedName>
</protein>
<dbReference type="SMART" id="SM00248">
    <property type="entry name" value="ANK"/>
    <property type="match status" value="4"/>
</dbReference>
<dbReference type="RefSeq" id="XP_016282122.1">
    <property type="nucleotide sequence ID" value="XM_016426636.2"/>
</dbReference>
<feature type="coiled-coil region" evidence="12">
    <location>
        <begin position="260"/>
        <end position="287"/>
    </location>
</feature>
<evidence type="ECO:0000256" key="11">
    <source>
        <dbReference type="PROSITE-ProRule" id="PRU00023"/>
    </source>
</evidence>
<dbReference type="AlphaFoldDB" id="K7E0A3"/>